<dbReference type="PANTHER" id="PTHR10547">
    <property type="entry name" value="SEMENOGELIN/SEMINAL VESICLE SECRETORY PROTEIN"/>
    <property type="match status" value="1"/>
</dbReference>
<proteinExistence type="inferred from homology"/>
<evidence type="ECO:0000313" key="8">
    <source>
        <dbReference type="Proteomes" id="UP000005225"/>
    </source>
</evidence>
<comment type="similarity">
    <text evidence="2">Belongs to the semenogelin family.</text>
</comment>
<evidence type="ECO:0000256" key="5">
    <source>
        <dbReference type="ARBA" id="ARBA00022737"/>
    </source>
</evidence>
<keyword evidence="4 6" id="KW-0732">Signal</keyword>
<dbReference type="EMBL" id="AAQR03050169">
    <property type="status" value="NOT_ANNOTATED_CDS"/>
    <property type="molecule type" value="Genomic_DNA"/>
</dbReference>
<keyword evidence="5" id="KW-0677">Repeat</keyword>
<dbReference type="eggNOG" id="ENOG502T80H">
    <property type="taxonomic scope" value="Eukaryota"/>
</dbReference>
<dbReference type="PANTHER" id="PTHR10547:SF8">
    <property type="match status" value="1"/>
</dbReference>
<accession>H0XNC6</accession>
<dbReference type="GO" id="GO:0048240">
    <property type="term" value="P:sperm capacitation"/>
    <property type="evidence" value="ECO:0007669"/>
    <property type="project" value="TreeGrafter"/>
</dbReference>
<dbReference type="InterPro" id="IPR008836">
    <property type="entry name" value="Semenogelin"/>
</dbReference>
<dbReference type="Pfam" id="PF05474">
    <property type="entry name" value="Semenogelin"/>
    <property type="match status" value="1"/>
</dbReference>
<dbReference type="HOGENOM" id="CLU_034710_0_0_1"/>
<feature type="chain" id="PRO_5003546189" evidence="6">
    <location>
        <begin position="24"/>
        <end position="346"/>
    </location>
</feature>
<sequence length="346" mass="39467">MKSTIFFAFSLLLILEKQSTVMGFYGGTKGQLPGRSYKLLREVKDEHSFGKKGTQEAGSQKHLLIHSEEHVDNNNWKQKYNQVNWHMQYERNMLGPYQNGKQGKTKNEAKDHGTSLPVYHIDNENNNEIQNPCENQEYGLHVKLMPNQHLNAEGRPLVHVIRKKRALYGGQDWPQIKTQGSFQIQKEDDIQNADQEIHQSEYKMSTKYLGIKKIPAYSAYEAPAPQVATHKTFPIKDEDLVIVKNPYNQKLGRDPDRQQSASQLTVIKTPQLQTGKNSIQIHQPESQITTQQASEVTVIKIPQQQASQVTIVKTPQLETSKNLIQIQQPGSQVTVIETPHLETDKN</sequence>
<dbReference type="Proteomes" id="UP000005225">
    <property type="component" value="Unassembled WGS sequence"/>
</dbReference>
<dbReference type="GO" id="GO:0070062">
    <property type="term" value="C:extracellular exosome"/>
    <property type="evidence" value="ECO:0007669"/>
    <property type="project" value="TreeGrafter"/>
</dbReference>
<reference evidence="8" key="1">
    <citation type="submission" date="2011-03" db="EMBL/GenBank/DDBJ databases">
        <title>Version 3 of the genome sequence of Otolemur garnettii (Bushbaby).</title>
        <authorList>
            <consortium name="The Broad Institute Genome Sequencing Platform"/>
            <person name="Di Palma F."/>
            <person name="Johnson J."/>
            <person name="Lander E.S."/>
            <person name="Lindblad-Toh K."/>
            <person name="Jaffe D.B."/>
            <person name="Gnerre S."/>
            <person name="MacCallum I."/>
            <person name="Przybylski D."/>
            <person name="Ribeiro F.J."/>
            <person name="Burton J.N."/>
            <person name="Walker B.J."/>
            <person name="Sharpe T."/>
            <person name="Hall G."/>
        </authorList>
    </citation>
    <scope>NUCLEOTIDE SEQUENCE [LARGE SCALE GENOMIC DNA]</scope>
</reference>
<organism evidence="7 8">
    <name type="scientific">Otolemur garnettii</name>
    <name type="common">Small-eared galago</name>
    <name type="synonym">Garnett's greater bushbaby</name>
    <dbReference type="NCBI Taxonomy" id="30611"/>
    <lineage>
        <taxon>Eukaryota</taxon>
        <taxon>Metazoa</taxon>
        <taxon>Chordata</taxon>
        <taxon>Craniata</taxon>
        <taxon>Vertebrata</taxon>
        <taxon>Euteleostomi</taxon>
        <taxon>Mammalia</taxon>
        <taxon>Eutheria</taxon>
        <taxon>Euarchontoglires</taxon>
        <taxon>Primates</taxon>
        <taxon>Strepsirrhini</taxon>
        <taxon>Lorisiformes</taxon>
        <taxon>Galagidae</taxon>
        <taxon>Otolemur</taxon>
    </lineage>
</organism>
<dbReference type="STRING" id="30611.ENSOGAP00000017617"/>
<reference evidence="7" key="2">
    <citation type="submission" date="2025-08" db="UniProtKB">
        <authorList>
            <consortium name="Ensembl"/>
        </authorList>
    </citation>
    <scope>IDENTIFICATION</scope>
</reference>
<reference evidence="7" key="3">
    <citation type="submission" date="2025-09" db="UniProtKB">
        <authorList>
            <consortium name="Ensembl"/>
        </authorList>
    </citation>
    <scope>IDENTIFICATION</scope>
</reference>
<dbReference type="InParanoid" id="H0XNC6"/>
<evidence type="ECO:0000256" key="1">
    <source>
        <dbReference type="ARBA" id="ARBA00004613"/>
    </source>
</evidence>
<keyword evidence="3" id="KW-0964">Secreted</keyword>
<evidence type="ECO:0000256" key="4">
    <source>
        <dbReference type="ARBA" id="ARBA00022729"/>
    </source>
</evidence>
<evidence type="ECO:0000256" key="3">
    <source>
        <dbReference type="ARBA" id="ARBA00022525"/>
    </source>
</evidence>
<protein>
    <submittedName>
        <fullName evidence="7">Uncharacterized protein</fullName>
    </submittedName>
</protein>
<dbReference type="AlphaFoldDB" id="H0XNC6"/>
<name>H0XNC6_OTOGA</name>
<dbReference type="EMBL" id="AAQR03050168">
    <property type="status" value="NOT_ANNOTATED_CDS"/>
    <property type="molecule type" value="Genomic_DNA"/>
</dbReference>
<dbReference type="FunCoup" id="H0XNC6">
    <property type="interactions" value="285"/>
</dbReference>
<keyword evidence="8" id="KW-1185">Reference proteome</keyword>
<evidence type="ECO:0000256" key="2">
    <source>
        <dbReference type="ARBA" id="ARBA00009927"/>
    </source>
</evidence>
<dbReference type="GO" id="GO:1901318">
    <property type="term" value="P:negative regulation of flagellated sperm motility"/>
    <property type="evidence" value="ECO:0007669"/>
    <property type="project" value="InterPro"/>
</dbReference>
<feature type="signal peptide" evidence="6">
    <location>
        <begin position="1"/>
        <end position="23"/>
    </location>
</feature>
<evidence type="ECO:0000256" key="6">
    <source>
        <dbReference type="SAM" id="SignalP"/>
    </source>
</evidence>
<evidence type="ECO:0000313" key="7">
    <source>
        <dbReference type="Ensembl" id="ENSOGAP00000017617.1"/>
    </source>
</evidence>
<dbReference type="Ensembl" id="ENSOGAT00000028070.1">
    <property type="protein sequence ID" value="ENSOGAP00000017617.1"/>
    <property type="gene ID" value="ENSOGAG00000034580.1"/>
</dbReference>
<dbReference type="OMA" id="QELNCEQ"/>
<comment type="subcellular location">
    <subcellularLocation>
        <location evidence="1">Secreted</location>
    </subcellularLocation>
</comment>
<dbReference type="GO" id="GO:0050817">
    <property type="term" value="P:coagulation"/>
    <property type="evidence" value="ECO:0007669"/>
    <property type="project" value="InterPro"/>
</dbReference>